<sequence length="247" mass="27551">MTNLNEPRVLVVDDEQDTCRNLTDILTDLGYHVDWACDGESALEFVRRQPYDVALLDLKMPGMDGLTLYREIKKLRAETVAILVTAYASGATSEEALAAGAWQVVPKPVHLPRLLGLVDQARDQPLLLVVNDDPDLCERLWQILRERGYRVALAHNVAEAAEQLRDTAFRIALIDMKLPGGDGTVVFDLVRQADPKTRTVLITDCRPEMDETVVRVLAEGADAACYKPFDMPRLLETLERLAKAPES</sequence>
<feature type="domain" description="Response regulatory" evidence="3">
    <location>
        <begin position="126"/>
        <end position="242"/>
    </location>
</feature>
<dbReference type="InterPro" id="IPR050595">
    <property type="entry name" value="Bact_response_regulator"/>
</dbReference>
<dbReference type="SMART" id="SM00448">
    <property type="entry name" value="REC"/>
    <property type="match status" value="2"/>
</dbReference>
<dbReference type="AlphaFoldDB" id="A0AAU7CCH9"/>
<evidence type="ECO:0000313" key="4">
    <source>
        <dbReference type="EMBL" id="XBH02876.1"/>
    </source>
</evidence>
<feature type="modified residue" description="4-aspartylphosphate" evidence="2">
    <location>
        <position position="57"/>
    </location>
</feature>
<feature type="modified residue" description="4-aspartylphosphate" evidence="2">
    <location>
        <position position="175"/>
    </location>
</feature>
<feature type="domain" description="Response regulatory" evidence="3">
    <location>
        <begin position="8"/>
        <end position="122"/>
    </location>
</feature>
<dbReference type="CDD" id="cd00156">
    <property type="entry name" value="REC"/>
    <property type="match status" value="1"/>
</dbReference>
<keyword evidence="1 2" id="KW-0597">Phosphoprotein</keyword>
<name>A0AAU7CCH9_9BACT</name>
<evidence type="ECO:0000256" key="1">
    <source>
        <dbReference type="ARBA" id="ARBA00022553"/>
    </source>
</evidence>
<evidence type="ECO:0000256" key="2">
    <source>
        <dbReference type="PROSITE-ProRule" id="PRU00169"/>
    </source>
</evidence>
<evidence type="ECO:0000259" key="3">
    <source>
        <dbReference type="PROSITE" id="PS50110"/>
    </source>
</evidence>
<dbReference type="PROSITE" id="PS50110">
    <property type="entry name" value="RESPONSE_REGULATORY"/>
    <property type="match status" value="2"/>
</dbReference>
<protein>
    <submittedName>
        <fullName evidence="4">Response regulator</fullName>
    </submittedName>
</protein>
<dbReference type="PANTHER" id="PTHR44591:SF21">
    <property type="entry name" value="TWO-COMPONENT RESPONSE REGULATOR"/>
    <property type="match status" value="1"/>
</dbReference>
<organism evidence="4">
    <name type="scientific">Singulisphaera sp. Ch08</name>
    <dbReference type="NCBI Taxonomy" id="3120278"/>
    <lineage>
        <taxon>Bacteria</taxon>
        <taxon>Pseudomonadati</taxon>
        <taxon>Planctomycetota</taxon>
        <taxon>Planctomycetia</taxon>
        <taxon>Isosphaerales</taxon>
        <taxon>Isosphaeraceae</taxon>
        <taxon>Singulisphaera</taxon>
    </lineage>
</organism>
<dbReference type="InterPro" id="IPR011006">
    <property type="entry name" value="CheY-like_superfamily"/>
</dbReference>
<dbReference type="InterPro" id="IPR001789">
    <property type="entry name" value="Sig_transdc_resp-reg_receiver"/>
</dbReference>
<proteinExistence type="predicted"/>
<dbReference type="Gene3D" id="3.40.50.2300">
    <property type="match status" value="2"/>
</dbReference>
<gene>
    <name evidence="4" type="ORF">V5E97_31870</name>
</gene>
<accession>A0AAU7CCH9</accession>
<dbReference type="GO" id="GO:0000160">
    <property type="term" value="P:phosphorelay signal transduction system"/>
    <property type="evidence" value="ECO:0007669"/>
    <property type="project" value="InterPro"/>
</dbReference>
<dbReference type="RefSeq" id="WP_406695617.1">
    <property type="nucleotide sequence ID" value="NZ_CP155447.1"/>
</dbReference>
<dbReference type="EMBL" id="CP155447">
    <property type="protein sequence ID" value="XBH02876.1"/>
    <property type="molecule type" value="Genomic_DNA"/>
</dbReference>
<reference evidence="4" key="1">
    <citation type="submission" date="2024-05" db="EMBL/GenBank/DDBJ databases">
        <title>Planctomycetes of the genus Singulisphaera possess chitinolytic capabilities.</title>
        <authorList>
            <person name="Ivanova A."/>
        </authorList>
    </citation>
    <scope>NUCLEOTIDE SEQUENCE</scope>
    <source>
        <strain evidence="4">Ch08T</strain>
    </source>
</reference>
<dbReference type="SUPFAM" id="SSF52172">
    <property type="entry name" value="CheY-like"/>
    <property type="match status" value="2"/>
</dbReference>
<dbReference type="PANTHER" id="PTHR44591">
    <property type="entry name" value="STRESS RESPONSE REGULATOR PROTEIN 1"/>
    <property type="match status" value="1"/>
</dbReference>
<dbReference type="Pfam" id="PF00072">
    <property type="entry name" value="Response_reg"/>
    <property type="match status" value="2"/>
</dbReference>